<keyword evidence="2" id="KW-1185">Reference proteome</keyword>
<proteinExistence type="predicted"/>
<evidence type="ECO:0000313" key="1">
    <source>
        <dbReference type="EMBL" id="KAF0771042.1"/>
    </source>
</evidence>
<organism evidence="1 2">
    <name type="scientific">Aphis craccivora</name>
    <name type="common">Cowpea aphid</name>
    <dbReference type="NCBI Taxonomy" id="307492"/>
    <lineage>
        <taxon>Eukaryota</taxon>
        <taxon>Metazoa</taxon>
        <taxon>Ecdysozoa</taxon>
        <taxon>Arthropoda</taxon>
        <taxon>Hexapoda</taxon>
        <taxon>Insecta</taxon>
        <taxon>Pterygota</taxon>
        <taxon>Neoptera</taxon>
        <taxon>Paraneoptera</taxon>
        <taxon>Hemiptera</taxon>
        <taxon>Sternorrhyncha</taxon>
        <taxon>Aphidomorpha</taxon>
        <taxon>Aphidoidea</taxon>
        <taxon>Aphididae</taxon>
        <taxon>Aphidini</taxon>
        <taxon>Aphis</taxon>
        <taxon>Aphis</taxon>
    </lineage>
</organism>
<protein>
    <submittedName>
        <fullName evidence="1">Uncharacterized protein</fullName>
    </submittedName>
</protein>
<gene>
    <name evidence="1" type="ORF">FWK35_00017736</name>
</gene>
<evidence type="ECO:0000313" key="2">
    <source>
        <dbReference type="Proteomes" id="UP000478052"/>
    </source>
</evidence>
<dbReference type="Proteomes" id="UP000478052">
    <property type="component" value="Unassembled WGS sequence"/>
</dbReference>
<dbReference type="EMBL" id="VUJU01000347">
    <property type="protein sequence ID" value="KAF0771042.1"/>
    <property type="molecule type" value="Genomic_DNA"/>
</dbReference>
<accession>A0A6G0ZJ98</accession>
<reference evidence="1 2" key="1">
    <citation type="submission" date="2019-08" db="EMBL/GenBank/DDBJ databases">
        <title>Whole genome of Aphis craccivora.</title>
        <authorList>
            <person name="Voronova N.V."/>
            <person name="Shulinski R.S."/>
            <person name="Bandarenka Y.V."/>
            <person name="Zhorov D.G."/>
            <person name="Warner D."/>
        </authorList>
    </citation>
    <scope>NUCLEOTIDE SEQUENCE [LARGE SCALE GENOMIC DNA]</scope>
    <source>
        <strain evidence="1">180601</strain>
        <tissue evidence="1">Whole Body</tissue>
    </source>
</reference>
<comment type="caution">
    <text evidence="1">The sequence shown here is derived from an EMBL/GenBank/DDBJ whole genome shotgun (WGS) entry which is preliminary data.</text>
</comment>
<sequence length="70" mass="7923">MLWCNKTIFEQTPITNCLAILAMAPNGISRHGLYWRTEPNGRHREQEPDESLSYTGQVNAVVHGSRGNRV</sequence>
<name>A0A6G0ZJ98_APHCR</name>
<dbReference type="AlphaFoldDB" id="A0A6G0ZJ98"/>